<evidence type="ECO:0000313" key="2">
    <source>
        <dbReference type="EMBL" id="GAA4052875.1"/>
    </source>
</evidence>
<keyword evidence="1" id="KW-1133">Transmembrane helix</keyword>
<protein>
    <submittedName>
        <fullName evidence="2">Uncharacterized protein</fullName>
    </submittedName>
</protein>
<keyword evidence="3" id="KW-1185">Reference proteome</keyword>
<accession>A0ABP7UU78</accession>
<feature type="transmembrane region" description="Helical" evidence="1">
    <location>
        <begin position="44"/>
        <end position="64"/>
    </location>
</feature>
<reference evidence="3" key="1">
    <citation type="journal article" date="2019" name="Int. J. Syst. Evol. Microbiol.">
        <title>The Global Catalogue of Microorganisms (GCM) 10K type strain sequencing project: providing services to taxonomists for standard genome sequencing and annotation.</title>
        <authorList>
            <consortium name="The Broad Institute Genomics Platform"/>
            <consortium name="The Broad Institute Genome Sequencing Center for Infectious Disease"/>
            <person name="Wu L."/>
            <person name="Ma J."/>
        </authorList>
    </citation>
    <scope>NUCLEOTIDE SEQUENCE [LARGE SCALE GENOMIC DNA]</scope>
    <source>
        <strain evidence="3">JCM 17068</strain>
    </source>
</reference>
<proteinExistence type="predicted"/>
<organism evidence="2 3">
    <name type="scientific">Flavobacterium chungnamense</name>
    <dbReference type="NCBI Taxonomy" id="706182"/>
    <lineage>
        <taxon>Bacteria</taxon>
        <taxon>Pseudomonadati</taxon>
        <taxon>Bacteroidota</taxon>
        <taxon>Flavobacteriia</taxon>
        <taxon>Flavobacteriales</taxon>
        <taxon>Flavobacteriaceae</taxon>
        <taxon>Flavobacterium</taxon>
    </lineage>
</organism>
<feature type="transmembrane region" description="Helical" evidence="1">
    <location>
        <begin position="119"/>
        <end position="141"/>
    </location>
</feature>
<feature type="transmembrane region" description="Helical" evidence="1">
    <location>
        <begin position="85"/>
        <end position="107"/>
    </location>
</feature>
<comment type="caution">
    <text evidence="2">The sequence shown here is derived from an EMBL/GenBank/DDBJ whole genome shotgun (WGS) entry which is preliminary data.</text>
</comment>
<sequence>MIILKSILKFYLYGVVMSLIIVGFIHIYGLLFDTFYSYPELPTIIKTGLLSGLPLGLFIFLLTASNKPLKTKNKYVLLSIKTATYYWFGILLGLVLIGFLQLYIFVYNVDYNYATLENIFGFSILLGIPLGILVHVLITLAESRNAVEISTKHLINQATSELIINSSTNKIQCLKLVLNTTEFQENTILYNPKLPLDIVFKDGMIEKKITIKKEQYNFKITNTNSDTIIIPTAMDCTIQLDKI</sequence>
<gene>
    <name evidence="2" type="ORF">GCM10022388_18940</name>
</gene>
<dbReference type="Proteomes" id="UP001500426">
    <property type="component" value="Unassembled WGS sequence"/>
</dbReference>
<evidence type="ECO:0000313" key="3">
    <source>
        <dbReference type="Proteomes" id="UP001500426"/>
    </source>
</evidence>
<feature type="transmembrane region" description="Helical" evidence="1">
    <location>
        <begin position="12"/>
        <end position="32"/>
    </location>
</feature>
<name>A0ABP7UU78_9FLAO</name>
<dbReference type="EMBL" id="BAABCS010000018">
    <property type="protein sequence ID" value="GAA4052875.1"/>
    <property type="molecule type" value="Genomic_DNA"/>
</dbReference>
<keyword evidence="1" id="KW-0812">Transmembrane</keyword>
<evidence type="ECO:0000256" key="1">
    <source>
        <dbReference type="SAM" id="Phobius"/>
    </source>
</evidence>
<keyword evidence="1" id="KW-0472">Membrane</keyword>